<comment type="caution">
    <text evidence="2">The sequence shown here is derived from an EMBL/GenBank/DDBJ whole genome shotgun (WGS) entry which is preliminary data.</text>
</comment>
<keyword evidence="3" id="KW-1185">Reference proteome</keyword>
<gene>
    <name evidence="2" type="ORF">P3W85_44960</name>
</gene>
<organism evidence="2 3">
    <name type="scientific">Cupriavidus basilensis</name>
    <dbReference type="NCBI Taxonomy" id="68895"/>
    <lineage>
        <taxon>Bacteria</taxon>
        <taxon>Pseudomonadati</taxon>
        <taxon>Pseudomonadota</taxon>
        <taxon>Betaproteobacteria</taxon>
        <taxon>Burkholderiales</taxon>
        <taxon>Burkholderiaceae</taxon>
        <taxon>Cupriavidus</taxon>
    </lineage>
</organism>
<dbReference type="Proteomes" id="UP001216674">
    <property type="component" value="Unassembled WGS sequence"/>
</dbReference>
<sequence length="100" mass="10630">MQVFALLLGLGGACCLYLASPNQRLLPLPPGQSVAQNRGTRLCWLGVAAIAVSAWAWSTTQGWPAATVATLATVGTGLSLWPFAGAYRDARRQHPVQARR</sequence>
<dbReference type="RefSeq" id="WP_276269595.1">
    <property type="nucleotide sequence ID" value="NZ_JARJLM010000731.1"/>
</dbReference>
<evidence type="ECO:0008006" key="4">
    <source>
        <dbReference type="Google" id="ProtNLM"/>
    </source>
</evidence>
<keyword evidence="1" id="KW-1133">Transmembrane helix</keyword>
<name>A0ABT6B616_9BURK</name>
<dbReference type="EMBL" id="JARJLM010000731">
    <property type="protein sequence ID" value="MDF3840027.1"/>
    <property type="molecule type" value="Genomic_DNA"/>
</dbReference>
<feature type="transmembrane region" description="Helical" evidence="1">
    <location>
        <begin position="65"/>
        <end position="84"/>
    </location>
</feature>
<protein>
    <recommendedName>
        <fullName evidence="4">DUF3325 domain-containing protein</fullName>
    </recommendedName>
</protein>
<evidence type="ECO:0000313" key="2">
    <source>
        <dbReference type="EMBL" id="MDF3840027.1"/>
    </source>
</evidence>
<accession>A0ABT6B616</accession>
<evidence type="ECO:0000256" key="1">
    <source>
        <dbReference type="SAM" id="Phobius"/>
    </source>
</evidence>
<proteinExistence type="predicted"/>
<keyword evidence="1" id="KW-0812">Transmembrane</keyword>
<feature type="transmembrane region" description="Helical" evidence="1">
    <location>
        <begin position="39"/>
        <end position="58"/>
    </location>
</feature>
<evidence type="ECO:0000313" key="3">
    <source>
        <dbReference type="Proteomes" id="UP001216674"/>
    </source>
</evidence>
<reference evidence="2 3" key="1">
    <citation type="submission" date="2023-03" db="EMBL/GenBank/DDBJ databases">
        <title>Draft assemblies of triclosan tolerant bacteria isolated from returned activated sludge.</title>
        <authorList>
            <person name="Van Hamelsveld S."/>
        </authorList>
    </citation>
    <scope>NUCLEOTIDE SEQUENCE [LARGE SCALE GENOMIC DNA]</scope>
    <source>
        <strain evidence="2 3">GW210010_S58</strain>
    </source>
</reference>
<keyword evidence="1" id="KW-0472">Membrane</keyword>